<dbReference type="InterPro" id="IPR002941">
    <property type="entry name" value="DNA_methylase_N4/N6"/>
</dbReference>
<feature type="domain" description="DNA methylase N-4/N-6" evidence="5">
    <location>
        <begin position="14"/>
        <end position="97"/>
    </location>
</feature>
<name>A0AAP3Q1N8_9FIRM</name>
<evidence type="ECO:0000256" key="1">
    <source>
        <dbReference type="ARBA" id="ARBA00022603"/>
    </source>
</evidence>
<dbReference type="EMBL" id="JAAILW010000022">
    <property type="protein sequence ID" value="NSC27873.1"/>
    <property type="molecule type" value="Genomic_DNA"/>
</dbReference>
<dbReference type="PRINTS" id="PR00508">
    <property type="entry name" value="S21N4MTFRASE"/>
</dbReference>
<dbReference type="GO" id="GO:0030488">
    <property type="term" value="P:tRNA methylation"/>
    <property type="evidence" value="ECO:0007669"/>
    <property type="project" value="TreeGrafter"/>
</dbReference>
<reference evidence="7" key="1">
    <citation type="journal article" date="2020" name="Cell Host Microbe">
        <title>Functional and Genomic Variation between Human-Derived Isolates of Lachnospiraceae Reveals Inter- and Intra-Species Diversity.</title>
        <authorList>
            <person name="Sorbara M.T."/>
            <person name="Littmann E.R."/>
            <person name="Fontana E."/>
            <person name="Moody T.U."/>
            <person name="Kohout C.E."/>
            <person name="Gjonbalaj M."/>
            <person name="Eaton V."/>
            <person name="Seok R."/>
            <person name="Leiner I.M."/>
            <person name="Pamer E.G."/>
        </authorList>
    </citation>
    <scope>NUCLEOTIDE SEQUENCE</scope>
    <source>
        <strain evidence="7">MSK.17.79</strain>
    </source>
</reference>
<evidence type="ECO:0000256" key="3">
    <source>
        <dbReference type="ARBA" id="ARBA00022747"/>
    </source>
</evidence>
<comment type="caution">
    <text evidence="6">The sequence shown here is derived from an EMBL/GenBank/DDBJ whole genome shotgun (WGS) entry which is preliminary data.</text>
</comment>
<feature type="domain" description="DNA methylase N-4/N-6" evidence="5">
    <location>
        <begin position="129"/>
        <end position="249"/>
    </location>
</feature>
<keyword evidence="1 6" id="KW-0489">Methyltransferase</keyword>
<dbReference type="RefSeq" id="WP_173840671.1">
    <property type="nucleotide sequence ID" value="NZ_JAAILW010000022.1"/>
</dbReference>
<comment type="similarity">
    <text evidence="4">Belongs to the N(4)/N(6)-methyltransferase family.</text>
</comment>
<keyword evidence="3" id="KW-0680">Restriction system</keyword>
<keyword evidence="2" id="KW-0808">Transferase</keyword>
<dbReference type="PANTHER" id="PTHR14911">
    <property type="entry name" value="THUMP DOMAIN-CONTAINING"/>
    <property type="match status" value="1"/>
</dbReference>
<gene>
    <name evidence="7" type="ORF">G4319_11045</name>
    <name evidence="6" type="ORF">PNE45_05575</name>
</gene>
<dbReference type="PANTHER" id="PTHR14911:SF13">
    <property type="entry name" value="TRNA (GUANINE(6)-N2)-METHYLTRANSFERASE THUMP3"/>
    <property type="match status" value="1"/>
</dbReference>
<evidence type="ECO:0000313" key="7">
    <source>
        <dbReference type="EMBL" id="NSC27873.1"/>
    </source>
</evidence>
<evidence type="ECO:0000259" key="5">
    <source>
        <dbReference type="Pfam" id="PF01555"/>
    </source>
</evidence>
<dbReference type="AlphaFoldDB" id="A0AAP3Q1N8"/>
<sequence length="249" mass="28711">MKKKKEVWLISLQPNNFRLEPTTVWSFPNRGSWATHSGAYRGNWSPYVPRNLILRYSKPGDWVLDQFMGSGTTLVEAKLLNRHAVGVDINPQSVSISETNLQFQCESNSKIFTRNGNATDLHFIKDSRIDFICTHPPYANIIKYSKGIEGDISLITVDEFLSEIKKVAEESFRVLKKGKMCAVMIGDVRKYGKIIPLGFRMMECFLQAGFVNKEIIIKEQHNCRSTDYWETQSNNFLLLAHEYIFIFQK</sequence>
<dbReference type="InterPro" id="IPR001091">
    <property type="entry name" value="RM_Methyltransferase"/>
</dbReference>
<evidence type="ECO:0000313" key="6">
    <source>
        <dbReference type="EMBL" id="MDB8017500.1"/>
    </source>
</evidence>
<evidence type="ECO:0000256" key="4">
    <source>
        <dbReference type="RuleBase" id="RU362026"/>
    </source>
</evidence>
<dbReference type="Proteomes" id="UP001193670">
    <property type="component" value="Unassembled WGS sequence"/>
</dbReference>
<dbReference type="GO" id="GO:0009307">
    <property type="term" value="P:DNA restriction-modification system"/>
    <property type="evidence" value="ECO:0007669"/>
    <property type="project" value="UniProtKB-KW"/>
</dbReference>
<accession>A0AAP3Q1N8</accession>
<reference evidence="7" key="2">
    <citation type="submission" date="2020-02" db="EMBL/GenBank/DDBJ databases">
        <authorList>
            <person name="Littmann E."/>
            <person name="Sorbara M."/>
        </authorList>
    </citation>
    <scope>NUCLEOTIDE SEQUENCE</scope>
    <source>
        <strain evidence="7">MSK.17.79</strain>
    </source>
</reference>
<dbReference type="InterPro" id="IPR029063">
    <property type="entry name" value="SAM-dependent_MTases_sf"/>
</dbReference>
<protein>
    <recommendedName>
        <fullName evidence="4">Methyltransferase</fullName>
        <ecNumber evidence="4">2.1.1.-</ecNumber>
    </recommendedName>
</protein>
<dbReference type="CDD" id="cd02440">
    <property type="entry name" value="AdoMet_MTases"/>
    <property type="match status" value="1"/>
</dbReference>
<dbReference type="GO" id="GO:0003677">
    <property type="term" value="F:DNA binding"/>
    <property type="evidence" value="ECO:0007669"/>
    <property type="project" value="InterPro"/>
</dbReference>
<evidence type="ECO:0000313" key="8">
    <source>
        <dbReference type="Proteomes" id="UP001212823"/>
    </source>
</evidence>
<reference evidence="6" key="3">
    <citation type="submission" date="2023-01" db="EMBL/GenBank/DDBJ databases">
        <title>Human gut microbiome strain richness.</title>
        <authorList>
            <person name="Chen-Liaw A."/>
        </authorList>
    </citation>
    <scope>NUCLEOTIDE SEQUENCE</scope>
    <source>
        <strain evidence="6">1001283st1_D2_1001283B150209_150212</strain>
    </source>
</reference>
<dbReference type="GO" id="GO:0016423">
    <property type="term" value="F:tRNA (guanine) methyltransferase activity"/>
    <property type="evidence" value="ECO:0007669"/>
    <property type="project" value="TreeGrafter"/>
</dbReference>
<dbReference type="GO" id="GO:0008170">
    <property type="term" value="F:N-methyltransferase activity"/>
    <property type="evidence" value="ECO:0007669"/>
    <property type="project" value="InterPro"/>
</dbReference>
<dbReference type="SUPFAM" id="SSF53335">
    <property type="entry name" value="S-adenosyl-L-methionine-dependent methyltransferases"/>
    <property type="match status" value="2"/>
</dbReference>
<dbReference type="EC" id="2.1.1.-" evidence="4"/>
<dbReference type="Proteomes" id="UP001212823">
    <property type="component" value="Unassembled WGS sequence"/>
</dbReference>
<evidence type="ECO:0000256" key="2">
    <source>
        <dbReference type="ARBA" id="ARBA00022679"/>
    </source>
</evidence>
<proteinExistence type="inferred from homology"/>
<dbReference type="EMBL" id="JAQLYE010000008">
    <property type="protein sequence ID" value="MDB8017500.1"/>
    <property type="molecule type" value="Genomic_DNA"/>
</dbReference>
<organism evidence="6 8">
    <name type="scientific">Agathobacter rectalis</name>
    <dbReference type="NCBI Taxonomy" id="39491"/>
    <lineage>
        <taxon>Bacteria</taxon>
        <taxon>Bacillati</taxon>
        <taxon>Bacillota</taxon>
        <taxon>Clostridia</taxon>
        <taxon>Lachnospirales</taxon>
        <taxon>Lachnospiraceae</taxon>
        <taxon>Agathobacter</taxon>
    </lineage>
</organism>
<dbReference type="Pfam" id="PF01555">
    <property type="entry name" value="N6_N4_Mtase"/>
    <property type="match status" value="2"/>
</dbReference>
<dbReference type="Gene3D" id="3.40.50.150">
    <property type="entry name" value="Vaccinia Virus protein VP39"/>
    <property type="match status" value="2"/>
</dbReference>